<evidence type="ECO:0000313" key="1">
    <source>
        <dbReference type="EMBL" id="VDI61562.1"/>
    </source>
</evidence>
<evidence type="ECO:0008006" key="3">
    <source>
        <dbReference type="Google" id="ProtNLM"/>
    </source>
</evidence>
<reference evidence="1" key="1">
    <citation type="submission" date="2018-11" db="EMBL/GenBank/DDBJ databases">
        <authorList>
            <person name="Alioto T."/>
            <person name="Alioto T."/>
        </authorList>
    </citation>
    <scope>NUCLEOTIDE SEQUENCE</scope>
</reference>
<sequence length="564" mass="64091">MSSSAKHICTICHCDEVSKTAVTWCTECEVFFCGDCEKPHKKLRLTINHKTISSQDYPTFIQEISSQCRDHNKNFERYCSVHACPCCDQCITDEHQKCGDMQLLSDAIKQVKESFSVELYKNELVDVNENLNKAIKYLTARINAVNTQKTEAFDEILYTRKSIDDYFNKIEQKVLDDLESKHLELKLNMASIVQQMEQRLHKIEKIQSEFTKMIQCATELELYFGLREIEKTTSEAAKYISDLKESSDHFSEKNLEVKISSDLLSSIQDVKSFGDININTTSSTLLVKTGRKNQALCIPRSDQIKPSLLKKLTIPKDMKFLNILACLILSDGKVIILDYNKKQLLLFSDDGFFIKKVVTFREYPLDACVVIDNTVAVLLGSANKTALVDVEENKIIQKVELFHYCYGVASDGRNLIISSDDNKIIKVNLDDMSQTIFKKGVEELYYIALFQGIITGTTSFQNEICCCKSTGEPLWTFQPQDIAEPGGLTIDKHGYVHIASCRNNSIVVLSPDGKTCKTILSEDDGIKSPWGIDINKEKGLMVVSSFMRDNRRDPFYDTAFIYKI</sequence>
<proteinExistence type="predicted"/>
<dbReference type="CDD" id="cd19757">
    <property type="entry name" value="Bbox1"/>
    <property type="match status" value="1"/>
</dbReference>
<dbReference type="Gene3D" id="3.30.160.60">
    <property type="entry name" value="Classic Zinc Finger"/>
    <property type="match status" value="1"/>
</dbReference>
<dbReference type="AlphaFoldDB" id="A0A8B6GBG8"/>
<name>A0A8B6GBG8_MYTGA</name>
<dbReference type="OrthoDB" id="6105136at2759"/>
<protein>
    <recommendedName>
        <fullName evidence="3">B box-type domain-containing protein</fullName>
    </recommendedName>
</protein>
<dbReference type="PANTHER" id="PTHR25462:SF296">
    <property type="entry name" value="MEIOTIC P26, ISOFORM F"/>
    <property type="match status" value="1"/>
</dbReference>
<dbReference type="CDD" id="cd19776">
    <property type="entry name" value="Bbox2_TRIM25_C-IV"/>
    <property type="match status" value="1"/>
</dbReference>
<comment type="caution">
    <text evidence="1">The sequence shown here is derived from an EMBL/GenBank/DDBJ whole genome shotgun (WGS) entry which is preliminary data.</text>
</comment>
<dbReference type="InterPro" id="IPR047153">
    <property type="entry name" value="TRIM45/56/19-like"/>
</dbReference>
<dbReference type="PANTHER" id="PTHR25462">
    <property type="entry name" value="BONUS, ISOFORM C-RELATED"/>
    <property type="match status" value="1"/>
</dbReference>
<evidence type="ECO:0000313" key="2">
    <source>
        <dbReference type="Proteomes" id="UP000596742"/>
    </source>
</evidence>
<dbReference type="EMBL" id="UYJE01008155">
    <property type="protein sequence ID" value="VDI61562.1"/>
    <property type="molecule type" value="Genomic_DNA"/>
</dbReference>
<dbReference type="Gene3D" id="2.120.10.30">
    <property type="entry name" value="TolB, C-terminal domain"/>
    <property type="match status" value="1"/>
</dbReference>
<dbReference type="InterPro" id="IPR011042">
    <property type="entry name" value="6-blade_b-propeller_TolB-like"/>
</dbReference>
<accession>A0A8B6GBG8</accession>
<organism evidence="1 2">
    <name type="scientific">Mytilus galloprovincialis</name>
    <name type="common">Mediterranean mussel</name>
    <dbReference type="NCBI Taxonomy" id="29158"/>
    <lineage>
        <taxon>Eukaryota</taxon>
        <taxon>Metazoa</taxon>
        <taxon>Spiralia</taxon>
        <taxon>Lophotrochozoa</taxon>
        <taxon>Mollusca</taxon>
        <taxon>Bivalvia</taxon>
        <taxon>Autobranchia</taxon>
        <taxon>Pteriomorphia</taxon>
        <taxon>Mytilida</taxon>
        <taxon>Mytiloidea</taxon>
        <taxon>Mytilidae</taxon>
        <taxon>Mytilinae</taxon>
        <taxon>Mytilus</taxon>
    </lineage>
</organism>
<dbReference type="Proteomes" id="UP000596742">
    <property type="component" value="Unassembled WGS sequence"/>
</dbReference>
<dbReference type="SUPFAM" id="SSF101898">
    <property type="entry name" value="NHL repeat"/>
    <property type="match status" value="1"/>
</dbReference>
<gene>
    <name evidence="1" type="ORF">MGAL_10B046158</name>
</gene>
<keyword evidence="2" id="KW-1185">Reference proteome</keyword>